<dbReference type="PANTHER" id="PTHR43285">
    <property type="entry name" value="ANTHRANILATE PHOSPHORIBOSYLTRANSFERASE"/>
    <property type="match status" value="1"/>
</dbReference>
<sequence length="349" mass="36961">MTTFPELFDKLRNHEDLSYDEASWAMDQIMTDRVPPAQIAGLLMALGTKGETATEIRGLADRMQAHALRADLPTDVLDIVGTGGDGLKTVNISTSAAMVLAAAGVPVVKHGNRATTSACGSADVMEALGVDLYSDPGDVAAVFASLGITFLFANVFHPAMRFVAPVRRELGYPTAFNILGPLTNPARPRASAVGVASEQAAPVVAGVFAERGADAMVFRGTTTRLDEISQTDINDVWETHDGVIEHYQCDARDVGIEPANVECLRGGDAEHNAAVIRRVFAGEPGPVADAVALNVAVGLMAYNRTEGCRVGDGTPSERLRRGVEVARETIASGKAQALLEKWASFTRES</sequence>
<dbReference type="SUPFAM" id="SSF52418">
    <property type="entry name" value="Nucleoside phosphorylase/phosphoribosyltransferase catalytic domain"/>
    <property type="match status" value="1"/>
</dbReference>
<feature type="binding site" evidence="9">
    <location>
        <position position="89"/>
    </location>
    <ligand>
        <name>5-phospho-alpha-D-ribose 1-diphosphate</name>
        <dbReference type="ChEBI" id="CHEBI:58017"/>
    </ligand>
</feature>
<gene>
    <name evidence="9 12" type="primary">trpD</name>
    <name evidence="12" type="ORF">H8R10_01135</name>
</gene>
<keyword evidence="13" id="KW-1185">Reference proteome</keyword>
<feature type="binding site" evidence="9">
    <location>
        <position position="81"/>
    </location>
    <ligand>
        <name>anthranilate</name>
        <dbReference type="ChEBI" id="CHEBI:16567"/>
        <label>1</label>
    </ligand>
</feature>
<dbReference type="InterPro" id="IPR036320">
    <property type="entry name" value="Glycosyl_Trfase_fam3_N_dom_sf"/>
</dbReference>
<evidence type="ECO:0000256" key="9">
    <source>
        <dbReference type="HAMAP-Rule" id="MF_00211"/>
    </source>
</evidence>
<dbReference type="GO" id="GO:0004048">
    <property type="term" value="F:anthranilate phosphoribosyltransferase activity"/>
    <property type="evidence" value="ECO:0007669"/>
    <property type="project" value="UniProtKB-UniRule"/>
</dbReference>
<dbReference type="InterPro" id="IPR005940">
    <property type="entry name" value="Anthranilate_Pribosyl_Tfrase"/>
</dbReference>
<dbReference type="Proteomes" id="UP000627538">
    <property type="component" value="Unassembled WGS sequence"/>
</dbReference>
<name>A0A8I0G6T2_9ACTO</name>
<evidence type="ECO:0000256" key="7">
    <source>
        <dbReference type="ARBA" id="ARBA00052328"/>
    </source>
</evidence>
<keyword evidence="9" id="KW-0479">Metal-binding</keyword>
<reference evidence="12 13" key="1">
    <citation type="submission" date="2020-08" db="EMBL/GenBank/DDBJ databases">
        <title>Winkia gen. nov., sp. nov., isolated from faeces of the Anser albifrons in China.</title>
        <authorList>
            <person name="Liu Q."/>
        </authorList>
    </citation>
    <scope>NUCLEOTIDE SEQUENCE [LARGE SCALE GENOMIC DNA]</scope>
    <source>
        <strain evidence="12 13">C62</strain>
    </source>
</reference>
<evidence type="ECO:0000256" key="1">
    <source>
        <dbReference type="ARBA" id="ARBA00004907"/>
    </source>
</evidence>
<dbReference type="GO" id="GO:0000287">
    <property type="term" value="F:magnesium ion binding"/>
    <property type="evidence" value="ECO:0007669"/>
    <property type="project" value="UniProtKB-UniRule"/>
</dbReference>
<feature type="binding site" evidence="9">
    <location>
        <begin position="84"/>
        <end position="85"/>
    </location>
    <ligand>
        <name>5-phospho-alpha-D-ribose 1-diphosphate</name>
        <dbReference type="ChEBI" id="CHEBI:58017"/>
    </ligand>
</feature>
<dbReference type="AlphaFoldDB" id="A0A8I0G6T2"/>
<protein>
    <recommendedName>
        <fullName evidence="9">Anthranilate phosphoribosyltransferase</fullName>
        <ecNumber evidence="9">2.4.2.18</ecNumber>
    </recommendedName>
</protein>
<evidence type="ECO:0000313" key="12">
    <source>
        <dbReference type="EMBL" id="MBD3688847.1"/>
    </source>
</evidence>
<dbReference type="GO" id="GO:0000162">
    <property type="term" value="P:L-tryptophan biosynthetic process"/>
    <property type="evidence" value="ECO:0007669"/>
    <property type="project" value="UniProtKB-UniRule"/>
</dbReference>
<keyword evidence="3 9" id="KW-0328">Glycosyltransferase</keyword>
<feature type="binding site" evidence="9">
    <location>
        <position position="227"/>
    </location>
    <ligand>
        <name>Mg(2+)</name>
        <dbReference type="ChEBI" id="CHEBI:18420"/>
        <label>2</label>
    </ligand>
</feature>
<dbReference type="EMBL" id="JACRUO010000001">
    <property type="protein sequence ID" value="MBD3688847.1"/>
    <property type="molecule type" value="Genomic_DNA"/>
</dbReference>
<comment type="similarity">
    <text evidence="9">Belongs to the anthranilate phosphoribosyltransferase family.</text>
</comment>
<feature type="domain" description="Glycosyl transferase family 3" evidence="10">
    <location>
        <begin position="75"/>
        <end position="335"/>
    </location>
</feature>
<dbReference type="InterPro" id="IPR000312">
    <property type="entry name" value="Glycosyl_Trfase_fam3"/>
</dbReference>
<evidence type="ECO:0000256" key="8">
    <source>
        <dbReference type="ARBA" id="ARBA00061188"/>
    </source>
</evidence>
<dbReference type="UniPathway" id="UPA00035">
    <property type="reaction ID" value="UER00041"/>
</dbReference>
<evidence type="ECO:0000256" key="5">
    <source>
        <dbReference type="ARBA" id="ARBA00022822"/>
    </source>
</evidence>
<evidence type="ECO:0000256" key="6">
    <source>
        <dbReference type="ARBA" id="ARBA00023141"/>
    </source>
</evidence>
<feature type="binding site" evidence="9">
    <location>
        <begin position="109"/>
        <end position="117"/>
    </location>
    <ligand>
        <name>5-phospho-alpha-D-ribose 1-diphosphate</name>
        <dbReference type="ChEBI" id="CHEBI:58017"/>
    </ligand>
</feature>
<dbReference type="InterPro" id="IPR035902">
    <property type="entry name" value="Nuc_phospho_transferase"/>
</dbReference>
<dbReference type="PANTHER" id="PTHR43285:SF2">
    <property type="entry name" value="ANTHRANILATE PHOSPHORIBOSYLTRANSFERASE"/>
    <property type="match status" value="1"/>
</dbReference>
<dbReference type="Pfam" id="PF02885">
    <property type="entry name" value="Glycos_trans_3N"/>
    <property type="match status" value="1"/>
</dbReference>
<feature type="binding site" evidence="9">
    <location>
        <position position="93"/>
    </location>
    <ligand>
        <name>Mg(2+)</name>
        <dbReference type="ChEBI" id="CHEBI:18420"/>
        <label>1</label>
    </ligand>
</feature>
<evidence type="ECO:0000259" key="11">
    <source>
        <dbReference type="Pfam" id="PF02885"/>
    </source>
</evidence>
<comment type="subunit">
    <text evidence="9">Homodimer.</text>
</comment>
<dbReference type="EC" id="2.4.2.18" evidence="9"/>
<feature type="domain" description="Glycosyl transferase family 3 N-terminal" evidence="11">
    <location>
        <begin position="6"/>
        <end position="67"/>
    </location>
</feature>
<comment type="similarity">
    <text evidence="8">In the C-terminal section; belongs to the anthranilate phosphoribosyltransferase family.</text>
</comment>
<evidence type="ECO:0000256" key="2">
    <source>
        <dbReference type="ARBA" id="ARBA00022605"/>
    </source>
</evidence>
<dbReference type="HAMAP" id="MF_00211">
    <property type="entry name" value="TrpD"/>
    <property type="match status" value="1"/>
</dbReference>
<accession>A0A8I0G6T2</accession>
<dbReference type="GO" id="GO:0005829">
    <property type="term" value="C:cytosol"/>
    <property type="evidence" value="ECO:0007669"/>
    <property type="project" value="TreeGrafter"/>
</dbReference>
<feature type="binding site" evidence="9">
    <location>
        <position position="227"/>
    </location>
    <ligand>
        <name>Mg(2+)</name>
        <dbReference type="ChEBI" id="CHEBI:18420"/>
        <label>1</label>
    </ligand>
</feature>
<comment type="caution">
    <text evidence="9">Lacks conserved residue(s) required for the propagation of feature annotation.</text>
</comment>
<feature type="binding site" evidence="9">
    <location>
        <position position="167"/>
    </location>
    <ligand>
        <name>anthranilate</name>
        <dbReference type="ChEBI" id="CHEBI:16567"/>
        <label>2</label>
    </ligand>
</feature>
<keyword evidence="2 9" id="KW-0028">Amino-acid biosynthesis</keyword>
<comment type="catalytic activity">
    <reaction evidence="7 9">
        <text>N-(5-phospho-beta-D-ribosyl)anthranilate + diphosphate = 5-phospho-alpha-D-ribose 1-diphosphate + anthranilate</text>
        <dbReference type="Rhea" id="RHEA:11768"/>
        <dbReference type="ChEBI" id="CHEBI:16567"/>
        <dbReference type="ChEBI" id="CHEBI:18277"/>
        <dbReference type="ChEBI" id="CHEBI:33019"/>
        <dbReference type="ChEBI" id="CHEBI:58017"/>
        <dbReference type="EC" id="2.4.2.18"/>
    </reaction>
</comment>
<feature type="binding site" evidence="9">
    <location>
        <begin position="91"/>
        <end position="94"/>
    </location>
    <ligand>
        <name>5-phospho-alpha-D-ribose 1-diphosphate</name>
        <dbReference type="ChEBI" id="CHEBI:58017"/>
    </ligand>
</feature>
<dbReference type="RefSeq" id="WP_191070942.1">
    <property type="nucleotide sequence ID" value="NZ_JACRUO010000001.1"/>
</dbReference>
<dbReference type="Pfam" id="PF00591">
    <property type="entry name" value="Glycos_transf_3"/>
    <property type="match status" value="1"/>
</dbReference>
<evidence type="ECO:0000313" key="13">
    <source>
        <dbReference type="Proteomes" id="UP000627538"/>
    </source>
</evidence>
<feature type="binding site" evidence="9">
    <location>
        <position position="81"/>
    </location>
    <ligand>
        <name>5-phospho-alpha-D-ribose 1-diphosphate</name>
        <dbReference type="ChEBI" id="CHEBI:58017"/>
    </ligand>
</feature>
<keyword evidence="4 9" id="KW-0808">Transferase</keyword>
<feature type="binding site" evidence="9">
    <location>
        <position position="226"/>
    </location>
    <ligand>
        <name>Mg(2+)</name>
        <dbReference type="ChEBI" id="CHEBI:18420"/>
        <label>2</label>
    </ligand>
</feature>
<feature type="binding site" evidence="9">
    <location>
        <position position="121"/>
    </location>
    <ligand>
        <name>5-phospho-alpha-D-ribose 1-diphosphate</name>
        <dbReference type="ChEBI" id="CHEBI:58017"/>
    </ligand>
</feature>
<proteinExistence type="inferred from homology"/>
<organism evidence="12 13">
    <name type="scientific">Nanchangia anserum</name>
    <dbReference type="NCBI Taxonomy" id="2692125"/>
    <lineage>
        <taxon>Bacteria</taxon>
        <taxon>Bacillati</taxon>
        <taxon>Actinomycetota</taxon>
        <taxon>Actinomycetes</taxon>
        <taxon>Actinomycetales</taxon>
        <taxon>Actinomycetaceae</taxon>
        <taxon>Nanchangia</taxon>
    </lineage>
</organism>
<evidence type="ECO:0000256" key="3">
    <source>
        <dbReference type="ARBA" id="ARBA00022676"/>
    </source>
</evidence>
<dbReference type="Gene3D" id="3.40.1030.10">
    <property type="entry name" value="Nucleoside phosphorylase/phosphoribosyltransferase catalytic domain"/>
    <property type="match status" value="1"/>
</dbReference>
<comment type="caution">
    <text evidence="12">The sequence shown here is derived from an EMBL/GenBank/DDBJ whole genome shotgun (WGS) entry which is preliminary data.</text>
</comment>
<feature type="binding site" evidence="9">
    <location>
        <position position="112"/>
    </location>
    <ligand>
        <name>anthranilate</name>
        <dbReference type="ChEBI" id="CHEBI:16567"/>
        <label>1</label>
    </ligand>
</feature>
<dbReference type="Gene3D" id="1.20.970.10">
    <property type="entry name" value="Transferase, Pyrimidine Nucleoside Phosphorylase, Chain C"/>
    <property type="match status" value="1"/>
</dbReference>
<dbReference type="InterPro" id="IPR017459">
    <property type="entry name" value="Glycosyl_Trfase_fam3_N_dom"/>
</dbReference>
<dbReference type="SUPFAM" id="SSF47648">
    <property type="entry name" value="Nucleoside phosphorylase/phosphoribosyltransferase N-terminal domain"/>
    <property type="match status" value="1"/>
</dbReference>
<keyword evidence="5 9" id="KW-0822">Tryptophan biosynthesis</keyword>
<comment type="pathway">
    <text evidence="1 9">Amino-acid biosynthesis; L-tryptophan biosynthesis; L-tryptophan from chorismate: step 2/5.</text>
</comment>
<comment type="cofactor">
    <cofactor evidence="9">
        <name>Mg(2+)</name>
        <dbReference type="ChEBI" id="CHEBI:18420"/>
    </cofactor>
    <text evidence="9">Binds 2 magnesium ions per monomer.</text>
</comment>
<dbReference type="FunFam" id="3.40.1030.10:FF:000002">
    <property type="entry name" value="Anthranilate phosphoribosyltransferase"/>
    <property type="match status" value="1"/>
</dbReference>
<keyword evidence="6 9" id="KW-0057">Aromatic amino acid biosynthesis</keyword>
<keyword evidence="9" id="KW-0460">Magnesium</keyword>
<dbReference type="NCBIfam" id="TIGR01245">
    <property type="entry name" value="trpD"/>
    <property type="match status" value="1"/>
</dbReference>
<evidence type="ECO:0000259" key="10">
    <source>
        <dbReference type="Pfam" id="PF00591"/>
    </source>
</evidence>
<evidence type="ECO:0000256" key="4">
    <source>
        <dbReference type="ARBA" id="ARBA00022679"/>
    </source>
</evidence>
<comment type="function">
    <text evidence="9">Catalyzes the transfer of the phosphoribosyl group of 5-phosphorylribose-1-pyrophosphate (PRPP) to anthranilate to yield N-(5'-phosphoribosyl)-anthranilate (PRA).</text>
</comment>